<dbReference type="EMBL" id="BTRK01000003">
    <property type="protein sequence ID" value="GMR43998.1"/>
    <property type="molecule type" value="Genomic_DNA"/>
</dbReference>
<name>A0AAN5CAC8_9BILA</name>
<dbReference type="AlphaFoldDB" id="A0AAN5CAC8"/>
<feature type="non-terminal residue" evidence="1">
    <location>
        <position position="1"/>
    </location>
</feature>
<evidence type="ECO:0000313" key="2">
    <source>
        <dbReference type="Proteomes" id="UP001328107"/>
    </source>
</evidence>
<sequence>IILPIQISCLCQLDRLATTKCKWKINRTLSLMQMSDIAQVRIPQLQVPAPRFFRTMDGRHLRRNEDIVTM</sequence>
<keyword evidence="2" id="KW-1185">Reference proteome</keyword>
<protein>
    <submittedName>
        <fullName evidence="1">Uncharacterized protein</fullName>
    </submittedName>
</protein>
<reference evidence="2" key="1">
    <citation type="submission" date="2022-10" db="EMBL/GenBank/DDBJ databases">
        <title>Genome assembly of Pristionchus species.</title>
        <authorList>
            <person name="Yoshida K."/>
            <person name="Sommer R.J."/>
        </authorList>
    </citation>
    <scope>NUCLEOTIDE SEQUENCE [LARGE SCALE GENOMIC DNA]</scope>
    <source>
        <strain evidence="2">RS5460</strain>
    </source>
</reference>
<gene>
    <name evidence="1" type="ORF">PMAYCL1PPCAC_14193</name>
</gene>
<evidence type="ECO:0000313" key="1">
    <source>
        <dbReference type="EMBL" id="GMR43998.1"/>
    </source>
</evidence>
<organism evidence="1 2">
    <name type="scientific">Pristionchus mayeri</name>
    <dbReference type="NCBI Taxonomy" id="1317129"/>
    <lineage>
        <taxon>Eukaryota</taxon>
        <taxon>Metazoa</taxon>
        <taxon>Ecdysozoa</taxon>
        <taxon>Nematoda</taxon>
        <taxon>Chromadorea</taxon>
        <taxon>Rhabditida</taxon>
        <taxon>Rhabditina</taxon>
        <taxon>Diplogasteromorpha</taxon>
        <taxon>Diplogasteroidea</taxon>
        <taxon>Neodiplogasteridae</taxon>
        <taxon>Pristionchus</taxon>
    </lineage>
</organism>
<proteinExistence type="predicted"/>
<comment type="caution">
    <text evidence="1">The sequence shown here is derived from an EMBL/GenBank/DDBJ whole genome shotgun (WGS) entry which is preliminary data.</text>
</comment>
<dbReference type="Proteomes" id="UP001328107">
    <property type="component" value="Unassembled WGS sequence"/>
</dbReference>
<accession>A0AAN5CAC8</accession>